<proteinExistence type="predicted"/>
<accession>A0A0F9CJG3</accession>
<sequence>MAKAIWLQDVLTPPPPDVIELTLTRAEAEALLAVTGNIFGLESGPRGQTSNVFWALRDLGVTREKIRSTGRITLEAK</sequence>
<reference evidence="1" key="1">
    <citation type="journal article" date="2015" name="Nature">
        <title>Complex archaea that bridge the gap between prokaryotes and eukaryotes.</title>
        <authorList>
            <person name="Spang A."/>
            <person name="Saw J.H."/>
            <person name="Jorgensen S.L."/>
            <person name="Zaremba-Niedzwiedzka K."/>
            <person name="Martijn J."/>
            <person name="Lind A.E."/>
            <person name="van Eijk R."/>
            <person name="Schleper C."/>
            <person name="Guy L."/>
            <person name="Ettema T.J."/>
        </authorList>
    </citation>
    <scope>NUCLEOTIDE SEQUENCE</scope>
</reference>
<name>A0A0F9CJG3_9ZZZZ</name>
<organism evidence="1">
    <name type="scientific">marine sediment metagenome</name>
    <dbReference type="NCBI Taxonomy" id="412755"/>
    <lineage>
        <taxon>unclassified sequences</taxon>
        <taxon>metagenomes</taxon>
        <taxon>ecological metagenomes</taxon>
    </lineage>
</organism>
<evidence type="ECO:0000313" key="1">
    <source>
        <dbReference type="EMBL" id="KKL49443.1"/>
    </source>
</evidence>
<comment type="caution">
    <text evidence="1">The sequence shown here is derived from an EMBL/GenBank/DDBJ whole genome shotgun (WGS) entry which is preliminary data.</text>
</comment>
<protein>
    <submittedName>
        <fullName evidence="1">Uncharacterized protein</fullName>
    </submittedName>
</protein>
<dbReference type="EMBL" id="LAZR01032956">
    <property type="protein sequence ID" value="KKL49443.1"/>
    <property type="molecule type" value="Genomic_DNA"/>
</dbReference>
<gene>
    <name evidence="1" type="ORF">LCGC14_2315460</name>
</gene>
<dbReference type="AlphaFoldDB" id="A0A0F9CJG3"/>